<dbReference type="PANTHER" id="PTHR34823:SF1">
    <property type="entry name" value="CHITIN-BINDING TYPE-4 DOMAIN-CONTAINING PROTEIN"/>
    <property type="match status" value="1"/>
</dbReference>
<gene>
    <name evidence="5" type="ORF">LEP48_15835</name>
</gene>
<protein>
    <submittedName>
        <fullName evidence="5">Lytic polysaccharide monooxygenase</fullName>
    </submittedName>
</protein>
<dbReference type="InterPro" id="IPR051024">
    <property type="entry name" value="GlcNAc_Chitin_IntDeg"/>
</dbReference>
<dbReference type="InterPro" id="IPR003610">
    <property type="entry name" value="CBM5/12"/>
</dbReference>
<dbReference type="Pfam" id="PF02839">
    <property type="entry name" value="CBM_5_12"/>
    <property type="match status" value="1"/>
</dbReference>
<keyword evidence="5" id="KW-0503">Monooxygenase</keyword>
<dbReference type="InterPro" id="IPR036573">
    <property type="entry name" value="CBM_sf_5/12"/>
</dbReference>
<dbReference type="CDD" id="cd21177">
    <property type="entry name" value="LPMO_AA10"/>
    <property type="match status" value="1"/>
</dbReference>
<dbReference type="CDD" id="cd12215">
    <property type="entry name" value="ChiC_BD"/>
    <property type="match status" value="1"/>
</dbReference>
<name>A0ABS7ZIF7_9MICO</name>
<dbReference type="EMBL" id="JAIXCQ010000013">
    <property type="protein sequence ID" value="MCA5894811.1"/>
    <property type="molecule type" value="Genomic_DNA"/>
</dbReference>
<feature type="chain" id="PRO_5046545066" evidence="3">
    <location>
        <begin position="32"/>
        <end position="240"/>
    </location>
</feature>
<feature type="domain" description="Chitin-binding type-3" evidence="4">
    <location>
        <begin position="192"/>
        <end position="237"/>
    </location>
</feature>
<evidence type="ECO:0000313" key="5">
    <source>
        <dbReference type="EMBL" id="MCA5894811.1"/>
    </source>
</evidence>
<organism evidence="5 6">
    <name type="scientific">Isoptericola luteus</name>
    <dbReference type="NCBI Taxonomy" id="2879484"/>
    <lineage>
        <taxon>Bacteria</taxon>
        <taxon>Bacillati</taxon>
        <taxon>Actinomycetota</taxon>
        <taxon>Actinomycetes</taxon>
        <taxon>Micrococcales</taxon>
        <taxon>Promicromonosporaceae</taxon>
        <taxon>Isoptericola</taxon>
    </lineage>
</organism>
<keyword evidence="5" id="KW-0560">Oxidoreductase</keyword>
<dbReference type="Pfam" id="PF03067">
    <property type="entry name" value="LPMO_10"/>
    <property type="match status" value="1"/>
</dbReference>
<dbReference type="InterPro" id="IPR004302">
    <property type="entry name" value="Cellulose/chitin-bd_N"/>
</dbReference>
<evidence type="ECO:0000256" key="3">
    <source>
        <dbReference type="SAM" id="SignalP"/>
    </source>
</evidence>
<reference evidence="5 6" key="1">
    <citation type="submission" date="2021-09" db="EMBL/GenBank/DDBJ databases">
        <title>Isoptericola luteus sp. nov., a novel bacterium isolated from Harbin, the capital city of Heilongjiang province.</title>
        <authorList>
            <person name="Li J."/>
        </authorList>
    </citation>
    <scope>NUCLEOTIDE SEQUENCE [LARGE SCALE GENOMIC DNA]</scope>
    <source>
        <strain evidence="5 6">NEAU-Y5</strain>
    </source>
</reference>
<keyword evidence="6" id="KW-1185">Reference proteome</keyword>
<evidence type="ECO:0000256" key="2">
    <source>
        <dbReference type="ARBA" id="ARBA00022801"/>
    </source>
</evidence>
<dbReference type="GO" id="GO:0004497">
    <property type="term" value="F:monooxygenase activity"/>
    <property type="evidence" value="ECO:0007669"/>
    <property type="project" value="UniProtKB-KW"/>
</dbReference>
<dbReference type="Gene3D" id="2.10.10.20">
    <property type="entry name" value="Carbohydrate-binding module superfamily 5/12"/>
    <property type="match status" value="1"/>
</dbReference>
<dbReference type="Proteomes" id="UP001319870">
    <property type="component" value="Unassembled WGS sequence"/>
</dbReference>
<dbReference type="PANTHER" id="PTHR34823">
    <property type="entry name" value="GLCNAC-BINDING PROTEIN A"/>
    <property type="match status" value="1"/>
</dbReference>
<dbReference type="RefSeq" id="WP_225566547.1">
    <property type="nucleotide sequence ID" value="NZ_JAIXCQ010000013.1"/>
</dbReference>
<dbReference type="InterPro" id="IPR014756">
    <property type="entry name" value="Ig_E-set"/>
</dbReference>
<dbReference type="SMART" id="SM00495">
    <property type="entry name" value="ChtBD3"/>
    <property type="match status" value="1"/>
</dbReference>
<dbReference type="SUPFAM" id="SSF51055">
    <property type="entry name" value="Carbohydrate binding domain"/>
    <property type="match status" value="1"/>
</dbReference>
<evidence type="ECO:0000259" key="4">
    <source>
        <dbReference type="SMART" id="SM00495"/>
    </source>
</evidence>
<accession>A0ABS7ZIF7</accession>
<evidence type="ECO:0000313" key="6">
    <source>
        <dbReference type="Proteomes" id="UP001319870"/>
    </source>
</evidence>
<feature type="signal peptide" evidence="3">
    <location>
        <begin position="1"/>
        <end position="31"/>
    </location>
</feature>
<keyword evidence="2" id="KW-0378">Hydrolase</keyword>
<dbReference type="Gene3D" id="2.70.50.50">
    <property type="entry name" value="chitin-binding protein cbp21"/>
    <property type="match status" value="1"/>
</dbReference>
<dbReference type="SUPFAM" id="SSF81296">
    <property type="entry name" value="E set domains"/>
    <property type="match status" value="1"/>
</dbReference>
<comment type="caution">
    <text evidence="5">The sequence shown here is derived from an EMBL/GenBank/DDBJ whole genome shotgun (WGS) entry which is preliminary data.</text>
</comment>
<proteinExistence type="predicted"/>
<evidence type="ECO:0000256" key="1">
    <source>
        <dbReference type="ARBA" id="ARBA00022729"/>
    </source>
</evidence>
<sequence length="240" mass="25668">MKTKLRSALLAAAVGLLTVAAPVVVAPSASAHGWITSPPSRQDHCATGTTSFDCGQIKYEPHSVEAPKGSMLCSGGSRFSILDDTSKPWPRTTVGSSTTFRWELTARHATSTWEYFVDGVLHRTFDDGGAQPGSVVEHRVENLPAGNHTILARWNVADTANAFYACVDVNVDGTGEPDPDPDPTDPPGDCEAAAWDANAVYLNGAQVSHDGRTYQAKWWTRGENPANSGEWGVWKDLGAC</sequence>
<keyword evidence="1 3" id="KW-0732">Signal</keyword>